<dbReference type="Proteomes" id="UP000095706">
    <property type="component" value="Unassembled WGS sequence"/>
</dbReference>
<evidence type="ECO:0000313" key="1">
    <source>
        <dbReference type="EMBL" id="CUO89492.1"/>
    </source>
</evidence>
<protein>
    <submittedName>
        <fullName evidence="1">Uncharacterized protein</fullName>
    </submittedName>
</protein>
<proteinExistence type="predicted"/>
<dbReference type="RefSeq" id="WP_082425011.1">
    <property type="nucleotide sequence ID" value="NZ_CYYV01000019.1"/>
</dbReference>
<reference evidence="1 2" key="1">
    <citation type="submission" date="2015-09" db="EMBL/GenBank/DDBJ databases">
        <authorList>
            <consortium name="Pathogen Informatics"/>
        </authorList>
    </citation>
    <scope>NUCLEOTIDE SEQUENCE [LARGE SCALE GENOMIC DNA]</scope>
    <source>
        <strain evidence="1 2">2789STDY5608849</strain>
    </source>
</reference>
<accession>A0A174IQ59</accession>
<sequence>MNPASEKLFAEQKESGKVTLQAAADFLGQAGEGEYCFVENTGLQAVEAKIEKIIVFWWNRHYPSDRKFDLDLSKWNKVSEEEFAGYSHEKITKEVYEK</sequence>
<dbReference type="EMBL" id="CYYV01000019">
    <property type="protein sequence ID" value="CUO89492.1"/>
    <property type="molecule type" value="Genomic_DNA"/>
</dbReference>
<dbReference type="AlphaFoldDB" id="A0A174IQ59"/>
<organism evidence="1 2">
    <name type="scientific">Fusicatenibacter saccharivorans</name>
    <dbReference type="NCBI Taxonomy" id="1150298"/>
    <lineage>
        <taxon>Bacteria</taxon>
        <taxon>Bacillati</taxon>
        <taxon>Bacillota</taxon>
        <taxon>Clostridia</taxon>
        <taxon>Lachnospirales</taxon>
        <taxon>Lachnospiraceae</taxon>
        <taxon>Fusicatenibacter</taxon>
    </lineage>
</organism>
<name>A0A174IQ59_9FIRM</name>
<gene>
    <name evidence="1" type="ORF">ERS852406_03104</name>
</gene>
<evidence type="ECO:0000313" key="2">
    <source>
        <dbReference type="Proteomes" id="UP000095706"/>
    </source>
</evidence>